<dbReference type="InterPro" id="IPR008922">
    <property type="entry name" value="Di-copper_centre_dom_sf"/>
</dbReference>
<evidence type="ECO:0000313" key="5">
    <source>
        <dbReference type="Proteomes" id="UP001296104"/>
    </source>
</evidence>
<dbReference type="Pfam" id="PF00264">
    <property type="entry name" value="Tyrosinase"/>
    <property type="match status" value="1"/>
</dbReference>
<dbReference type="PANTHER" id="PTHR11474:SF126">
    <property type="entry name" value="TYROSINASE-LIKE PROTEIN TYR-1-RELATED"/>
    <property type="match status" value="1"/>
</dbReference>
<dbReference type="Proteomes" id="UP001296104">
    <property type="component" value="Unassembled WGS sequence"/>
</dbReference>
<dbReference type="InterPro" id="IPR050316">
    <property type="entry name" value="Tyrosinase/Hemocyanin"/>
</dbReference>
<organism evidence="4 5">
    <name type="scientific">Lecanosticta acicola</name>
    <dbReference type="NCBI Taxonomy" id="111012"/>
    <lineage>
        <taxon>Eukaryota</taxon>
        <taxon>Fungi</taxon>
        <taxon>Dikarya</taxon>
        <taxon>Ascomycota</taxon>
        <taxon>Pezizomycotina</taxon>
        <taxon>Dothideomycetes</taxon>
        <taxon>Dothideomycetidae</taxon>
        <taxon>Mycosphaerellales</taxon>
        <taxon>Mycosphaerellaceae</taxon>
        <taxon>Lecanosticta</taxon>
    </lineage>
</organism>
<dbReference type="PANTHER" id="PTHR11474">
    <property type="entry name" value="TYROSINASE FAMILY MEMBER"/>
    <property type="match status" value="1"/>
</dbReference>
<comment type="caution">
    <text evidence="4">The sequence shown here is derived from an EMBL/GenBank/DDBJ whole genome shotgun (WGS) entry which is preliminary data.</text>
</comment>
<keyword evidence="1" id="KW-0479">Metal-binding</keyword>
<accession>A0AAI8YVT3</accession>
<keyword evidence="5" id="KW-1185">Reference proteome</keyword>
<gene>
    <name evidence="4" type="ORF">LECACI_7A002905</name>
</gene>
<keyword evidence="2" id="KW-0186">Copper</keyword>
<dbReference type="GO" id="GO:0016491">
    <property type="term" value="F:oxidoreductase activity"/>
    <property type="evidence" value="ECO:0007669"/>
    <property type="project" value="InterPro"/>
</dbReference>
<dbReference type="SUPFAM" id="SSF48056">
    <property type="entry name" value="Di-copper centre-containing domain"/>
    <property type="match status" value="1"/>
</dbReference>
<dbReference type="InterPro" id="IPR002227">
    <property type="entry name" value="Tyrosinase_Cu-bd"/>
</dbReference>
<protein>
    <submittedName>
        <fullName evidence="4">Di-copper centre-containing</fullName>
    </submittedName>
</protein>
<dbReference type="AlphaFoldDB" id="A0AAI8YVT3"/>
<evidence type="ECO:0000256" key="1">
    <source>
        <dbReference type="ARBA" id="ARBA00022723"/>
    </source>
</evidence>
<name>A0AAI8YVT3_9PEZI</name>
<proteinExistence type="predicted"/>
<dbReference type="Gene3D" id="1.10.1280.10">
    <property type="entry name" value="Di-copper center containing domain from catechol oxidase"/>
    <property type="match status" value="1"/>
</dbReference>
<dbReference type="PROSITE" id="PS00498">
    <property type="entry name" value="TYROSINASE_2"/>
    <property type="match status" value="1"/>
</dbReference>
<evidence type="ECO:0000256" key="2">
    <source>
        <dbReference type="ARBA" id="ARBA00023008"/>
    </source>
</evidence>
<dbReference type="EMBL" id="CAVMBE010000013">
    <property type="protein sequence ID" value="CAK3929288.1"/>
    <property type="molecule type" value="Genomic_DNA"/>
</dbReference>
<evidence type="ECO:0000313" key="4">
    <source>
        <dbReference type="EMBL" id="CAK3929288.1"/>
    </source>
</evidence>
<sequence length="176" mass="19675">MERALQRECGYDGGLPYLDFTNQSVPRCLERRFDPTKALPILTDANIAQHIRDGVDAATFAPNLETLPQPIHSAIHDLISGLQEDVAVSPGDPMFFLIHCFLDLIWAIWQSLDYNSRTYDLAPSEAWAPERQQLKRLPPPQVSLGTPLPMTAAFPNSVRVQDVMSTFAGANCYMFV</sequence>
<reference evidence="4" key="1">
    <citation type="submission" date="2023-11" db="EMBL/GenBank/DDBJ databases">
        <authorList>
            <person name="Alioto T."/>
            <person name="Alioto T."/>
            <person name="Gomez Garrido J."/>
        </authorList>
    </citation>
    <scope>NUCLEOTIDE SEQUENCE</scope>
</reference>
<evidence type="ECO:0000259" key="3">
    <source>
        <dbReference type="PROSITE" id="PS00498"/>
    </source>
</evidence>
<feature type="domain" description="Tyrosinase copper-binding" evidence="3">
    <location>
        <begin position="92"/>
        <end position="103"/>
    </location>
</feature>
<dbReference type="GO" id="GO:0046872">
    <property type="term" value="F:metal ion binding"/>
    <property type="evidence" value="ECO:0007669"/>
    <property type="project" value="UniProtKB-KW"/>
</dbReference>